<evidence type="ECO:0000256" key="1">
    <source>
        <dbReference type="SAM" id="Phobius"/>
    </source>
</evidence>
<dbReference type="OrthoDB" id="909278at2759"/>
<evidence type="ECO:0000313" key="2">
    <source>
        <dbReference type="EMBL" id="KAG6736394.1"/>
    </source>
</evidence>
<dbReference type="AlphaFoldDB" id="A0A8X7XR17"/>
<name>A0A8X7XR17_POPTO</name>
<sequence length="104" mass="12107">MVGSAILMMFVAFIYAVTIALLGSHDAWLKSTITVEVFMGFYVLAVFVVIPWTLPFKSIPNLQGMLLHYFYYDDLHQQRGQDLLGFPTFKRFWDRLWLSIVIII</sequence>
<keyword evidence="1" id="KW-0472">Membrane</keyword>
<keyword evidence="1" id="KW-0812">Transmembrane</keyword>
<feature type="transmembrane region" description="Helical" evidence="1">
    <location>
        <begin position="6"/>
        <end position="23"/>
    </location>
</feature>
<organism evidence="2 3">
    <name type="scientific">Populus tomentosa</name>
    <name type="common">Chinese white poplar</name>
    <dbReference type="NCBI Taxonomy" id="118781"/>
    <lineage>
        <taxon>Eukaryota</taxon>
        <taxon>Viridiplantae</taxon>
        <taxon>Streptophyta</taxon>
        <taxon>Embryophyta</taxon>
        <taxon>Tracheophyta</taxon>
        <taxon>Spermatophyta</taxon>
        <taxon>Magnoliopsida</taxon>
        <taxon>eudicotyledons</taxon>
        <taxon>Gunneridae</taxon>
        <taxon>Pentapetalae</taxon>
        <taxon>rosids</taxon>
        <taxon>fabids</taxon>
        <taxon>Malpighiales</taxon>
        <taxon>Salicaceae</taxon>
        <taxon>Saliceae</taxon>
        <taxon>Populus</taxon>
    </lineage>
</organism>
<dbReference type="Proteomes" id="UP000886885">
    <property type="component" value="Unassembled WGS sequence"/>
</dbReference>
<proteinExistence type="predicted"/>
<protein>
    <submittedName>
        <fullName evidence="2">Uncharacterized protein</fullName>
    </submittedName>
</protein>
<keyword evidence="3" id="KW-1185">Reference proteome</keyword>
<evidence type="ECO:0000313" key="3">
    <source>
        <dbReference type="Proteomes" id="UP000886885"/>
    </source>
</evidence>
<reference evidence="2" key="1">
    <citation type="journal article" date="2020" name="bioRxiv">
        <title>Hybrid origin of Populus tomentosa Carr. identified through genome sequencing and phylogenomic analysis.</title>
        <authorList>
            <person name="An X."/>
            <person name="Gao K."/>
            <person name="Chen Z."/>
            <person name="Li J."/>
            <person name="Yang X."/>
            <person name="Yang X."/>
            <person name="Zhou J."/>
            <person name="Guo T."/>
            <person name="Zhao T."/>
            <person name="Huang S."/>
            <person name="Miao D."/>
            <person name="Khan W.U."/>
            <person name="Rao P."/>
            <person name="Ye M."/>
            <person name="Lei B."/>
            <person name="Liao W."/>
            <person name="Wang J."/>
            <person name="Ji L."/>
            <person name="Li Y."/>
            <person name="Guo B."/>
            <person name="Mustafa N.S."/>
            <person name="Li S."/>
            <person name="Yun Q."/>
            <person name="Keller S.R."/>
            <person name="Mao J."/>
            <person name="Zhang R."/>
            <person name="Strauss S.H."/>
        </authorList>
    </citation>
    <scope>NUCLEOTIDE SEQUENCE</scope>
    <source>
        <strain evidence="2">GM15</strain>
        <tissue evidence="2">Leaf</tissue>
    </source>
</reference>
<dbReference type="EMBL" id="JAAWWB010000959">
    <property type="protein sequence ID" value="KAG6736394.1"/>
    <property type="molecule type" value="Genomic_DNA"/>
</dbReference>
<accession>A0A8X7XR17</accession>
<gene>
    <name evidence="2" type="ORF">POTOM_060852</name>
</gene>
<comment type="caution">
    <text evidence="2">The sequence shown here is derived from an EMBL/GenBank/DDBJ whole genome shotgun (WGS) entry which is preliminary data.</text>
</comment>
<keyword evidence="1" id="KW-1133">Transmembrane helix</keyword>
<feature type="transmembrane region" description="Helical" evidence="1">
    <location>
        <begin position="35"/>
        <end position="54"/>
    </location>
</feature>